<dbReference type="Gene3D" id="1.10.260.40">
    <property type="entry name" value="lambda repressor-like DNA-binding domains"/>
    <property type="match status" value="1"/>
</dbReference>
<dbReference type="OrthoDB" id="422634at2"/>
<dbReference type="RefSeq" id="WP_011819838.1">
    <property type="nucleotide sequence ID" value="NC_008817.1"/>
</dbReference>
<sequence>MNEINSNNSDNNSINNSSLKRIGNFIKEARLSRNLSIEELATDLKIGTHQLQAIEGGNEEHLPEKVFIKAMVRRISEKLKVDTEFIMNEFKTERPEVKVEEIVQEVLIKTKQNKKIKNNNSILFILISGILGLLASSLIFNVISNSFQNQIPKQELKKKNQTTFNSKFLSSLIALRHDSKLHFSRRRS</sequence>
<dbReference type="GO" id="GO:0003677">
    <property type="term" value="F:DNA binding"/>
    <property type="evidence" value="ECO:0007669"/>
    <property type="project" value="InterPro"/>
</dbReference>
<dbReference type="HOGENOM" id="CLU_1625597_0_0_3"/>
<dbReference type="InterPro" id="IPR050400">
    <property type="entry name" value="Bact_Cytoskel_RodZ"/>
</dbReference>
<dbReference type="eggNOG" id="COG1426">
    <property type="taxonomic scope" value="Bacteria"/>
</dbReference>
<keyword evidence="1" id="KW-0812">Transmembrane</keyword>
<dbReference type="SUPFAM" id="SSF47413">
    <property type="entry name" value="lambda repressor-like DNA-binding domains"/>
    <property type="match status" value="1"/>
</dbReference>
<dbReference type="KEGG" id="pmc:P9515_05211"/>
<evidence type="ECO:0000259" key="2">
    <source>
        <dbReference type="PROSITE" id="PS50943"/>
    </source>
</evidence>
<feature type="domain" description="HTH cro/C1-type" evidence="2">
    <location>
        <begin position="26"/>
        <end position="86"/>
    </location>
</feature>
<dbReference type="PANTHER" id="PTHR34475">
    <property type="match status" value="1"/>
</dbReference>
<dbReference type="PANTHER" id="PTHR34475:SF1">
    <property type="entry name" value="CYTOSKELETON PROTEIN RODZ"/>
    <property type="match status" value="1"/>
</dbReference>
<keyword evidence="1" id="KW-1133">Transmembrane helix</keyword>
<dbReference type="InterPro" id="IPR001387">
    <property type="entry name" value="Cro/C1-type_HTH"/>
</dbReference>
<gene>
    <name evidence="3" type="ordered locus">P9515_05211</name>
</gene>
<dbReference type="PROSITE" id="PS50943">
    <property type="entry name" value="HTH_CROC1"/>
    <property type="match status" value="1"/>
</dbReference>
<protein>
    <recommendedName>
        <fullName evidence="2">HTH cro/C1-type domain-containing protein</fullName>
    </recommendedName>
</protein>
<dbReference type="STRING" id="167542.P9515_05211"/>
<accession>A2BVB9</accession>
<dbReference type="Proteomes" id="UP000001589">
    <property type="component" value="Chromosome"/>
</dbReference>
<reference evidence="3 4" key="1">
    <citation type="journal article" date="2007" name="PLoS Genet.">
        <title>Patterns and implications of gene gain and loss in the evolution of Prochlorococcus.</title>
        <authorList>
            <person name="Kettler G.C."/>
            <person name="Martiny A.C."/>
            <person name="Huang K."/>
            <person name="Zucker J."/>
            <person name="Coleman M.L."/>
            <person name="Rodrigue S."/>
            <person name="Chen F."/>
            <person name="Lapidus A."/>
            <person name="Ferriera S."/>
            <person name="Johnson J."/>
            <person name="Steglich C."/>
            <person name="Church G.M."/>
            <person name="Richardson P."/>
            <person name="Chisholm S.W."/>
        </authorList>
    </citation>
    <scope>NUCLEOTIDE SEQUENCE [LARGE SCALE GENOMIC DNA]</scope>
    <source>
        <strain evidence="3 4">MIT 9515</strain>
    </source>
</reference>
<keyword evidence="1" id="KW-0472">Membrane</keyword>
<dbReference type="InterPro" id="IPR010982">
    <property type="entry name" value="Lambda_DNA-bd_dom_sf"/>
</dbReference>
<feature type="transmembrane region" description="Helical" evidence="1">
    <location>
        <begin position="121"/>
        <end position="143"/>
    </location>
</feature>
<evidence type="ECO:0000313" key="3">
    <source>
        <dbReference type="EMBL" id="ABM71730.1"/>
    </source>
</evidence>
<organism evidence="3 4">
    <name type="scientific">Prochlorococcus marinus (strain MIT 9515)</name>
    <dbReference type="NCBI Taxonomy" id="167542"/>
    <lineage>
        <taxon>Bacteria</taxon>
        <taxon>Bacillati</taxon>
        <taxon>Cyanobacteriota</taxon>
        <taxon>Cyanophyceae</taxon>
        <taxon>Synechococcales</taxon>
        <taxon>Prochlorococcaceae</taxon>
        <taxon>Prochlorococcus</taxon>
    </lineage>
</organism>
<name>A2BVB9_PROM5</name>
<dbReference type="CDD" id="cd00093">
    <property type="entry name" value="HTH_XRE"/>
    <property type="match status" value="1"/>
</dbReference>
<evidence type="ECO:0000313" key="4">
    <source>
        <dbReference type="Proteomes" id="UP000001589"/>
    </source>
</evidence>
<dbReference type="AlphaFoldDB" id="A2BVB9"/>
<evidence type="ECO:0000256" key="1">
    <source>
        <dbReference type="SAM" id="Phobius"/>
    </source>
</evidence>
<dbReference type="Pfam" id="PF13413">
    <property type="entry name" value="HTH_25"/>
    <property type="match status" value="1"/>
</dbReference>
<dbReference type="EMBL" id="CP000552">
    <property type="protein sequence ID" value="ABM71730.1"/>
    <property type="molecule type" value="Genomic_DNA"/>
</dbReference>
<dbReference type="GeneID" id="60201149"/>
<proteinExistence type="predicted"/>